<dbReference type="Pfam" id="PF07714">
    <property type="entry name" value="PK_Tyr_Ser-Thr"/>
    <property type="match status" value="1"/>
</dbReference>
<dbReference type="Proteomes" id="UP001165080">
    <property type="component" value="Unassembled WGS sequence"/>
</dbReference>
<dbReference type="Gene3D" id="3.30.200.20">
    <property type="entry name" value="Phosphorylase Kinase, domain 1"/>
    <property type="match status" value="1"/>
</dbReference>
<feature type="compositionally biased region" description="Polar residues" evidence="13">
    <location>
        <begin position="990"/>
        <end position="1008"/>
    </location>
</feature>
<protein>
    <recommendedName>
        <fullName evidence="3">non-specific serine/threonine protein kinase</fullName>
        <ecNumber evidence="3">2.7.11.1</ecNumber>
    </recommendedName>
</protein>
<dbReference type="FunFam" id="1.10.510.10:FF:000476">
    <property type="entry name" value="PAS domain-containing protein tyrosine kinase family protein"/>
    <property type="match status" value="1"/>
</dbReference>
<feature type="compositionally biased region" description="Basic and acidic residues" evidence="13">
    <location>
        <begin position="1036"/>
        <end position="1091"/>
    </location>
</feature>
<feature type="compositionally biased region" description="Low complexity" evidence="13">
    <location>
        <begin position="1361"/>
        <end position="1379"/>
    </location>
</feature>
<evidence type="ECO:0000256" key="8">
    <source>
        <dbReference type="ARBA" id="ARBA00022840"/>
    </source>
</evidence>
<feature type="compositionally biased region" description="Pro residues" evidence="13">
    <location>
        <begin position="1380"/>
        <end position="1393"/>
    </location>
</feature>
<dbReference type="InterPro" id="IPR008271">
    <property type="entry name" value="Ser/Thr_kinase_AS"/>
</dbReference>
<accession>A0A9W6BF21</accession>
<evidence type="ECO:0000256" key="5">
    <source>
        <dbReference type="ARBA" id="ARBA00022679"/>
    </source>
</evidence>
<dbReference type="EC" id="2.7.11.1" evidence="3"/>
<feature type="compositionally biased region" description="Low complexity" evidence="13">
    <location>
        <begin position="805"/>
        <end position="822"/>
    </location>
</feature>
<dbReference type="PROSITE" id="PS50011">
    <property type="entry name" value="PROTEIN_KINASE_DOM"/>
    <property type="match status" value="1"/>
</dbReference>
<evidence type="ECO:0000256" key="6">
    <source>
        <dbReference type="ARBA" id="ARBA00022741"/>
    </source>
</evidence>
<feature type="compositionally biased region" description="Gly residues" evidence="13">
    <location>
        <begin position="1423"/>
        <end position="1436"/>
    </location>
</feature>
<dbReference type="GO" id="GO:0016020">
    <property type="term" value="C:membrane"/>
    <property type="evidence" value="ECO:0007669"/>
    <property type="project" value="UniProtKB-SubCell"/>
</dbReference>
<evidence type="ECO:0000313" key="15">
    <source>
        <dbReference type="EMBL" id="GLC50972.1"/>
    </source>
</evidence>
<keyword evidence="6 12" id="KW-0547">Nucleotide-binding</keyword>
<dbReference type="InterPro" id="IPR055164">
    <property type="entry name" value="EDR1/CTR1/ARMC3-like_pept-like"/>
</dbReference>
<dbReference type="FunFam" id="3.30.200.20:FF:000060">
    <property type="entry name" value="Serine/threonine-protein kinase isoform 1"/>
    <property type="match status" value="1"/>
</dbReference>
<feature type="compositionally biased region" description="Polar residues" evidence="13">
    <location>
        <begin position="584"/>
        <end position="598"/>
    </location>
</feature>
<evidence type="ECO:0000313" key="16">
    <source>
        <dbReference type="Proteomes" id="UP001165080"/>
    </source>
</evidence>
<dbReference type="Pfam" id="PF14381">
    <property type="entry name" value="EDR1_CTR1_ARMC3_pept"/>
    <property type="match status" value="1"/>
</dbReference>
<feature type="compositionally biased region" description="Low complexity" evidence="13">
    <location>
        <begin position="1318"/>
        <end position="1332"/>
    </location>
</feature>
<evidence type="ECO:0000256" key="13">
    <source>
        <dbReference type="SAM" id="MobiDB-lite"/>
    </source>
</evidence>
<evidence type="ECO:0000256" key="11">
    <source>
        <dbReference type="ARBA" id="ARBA00048679"/>
    </source>
</evidence>
<comment type="similarity">
    <text evidence="2">Belongs to the protein kinase superfamily. TKL Ser/Thr protein kinase family. RAF subfamily.</text>
</comment>
<feature type="region of interest" description="Disordered" evidence="13">
    <location>
        <begin position="268"/>
        <end position="391"/>
    </location>
</feature>
<feature type="compositionally biased region" description="Low complexity" evidence="13">
    <location>
        <begin position="350"/>
        <end position="365"/>
    </location>
</feature>
<dbReference type="InterPro" id="IPR000719">
    <property type="entry name" value="Prot_kinase_dom"/>
</dbReference>
<dbReference type="GO" id="GO:0005524">
    <property type="term" value="F:ATP binding"/>
    <property type="evidence" value="ECO:0007669"/>
    <property type="project" value="UniProtKB-UniRule"/>
</dbReference>
<dbReference type="SMART" id="SM00220">
    <property type="entry name" value="S_TKc"/>
    <property type="match status" value="1"/>
</dbReference>
<feature type="compositionally biased region" description="Pro residues" evidence="13">
    <location>
        <begin position="459"/>
        <end position="468"/>
    </location>
</feature>
<feature type="compositionally biased region" description="Gly residues" evidence="13">
    <location>
        <begin position="1153"/>
        <end position="1163"/>
    </location>
</feature>
<feature type="compositionally biased region" description="Low complexity" evidence="13">
    <location>
        <begin position="691"/>
        <end position="724"/>
    </location>
</feature>
<dbReference type="OrthoDB" id="339325at2759"/>
<reference evidence="15 16" key="1">
    <citation type="journal article" date="2023" name="Commun. Biol.">
        <title>Reorganization of the ancestral sex-determining regions during the evolution of trioecy in Pleodorina starrii.</title>
        <authorList>
            <person name="Takahashi K."/>
            <person name="Suzuki S."/>
            <person name="Kawai-Toyooka H."/>
            <person name="Yamamoto K."/>
            <person name="Hamaji T."/>
            <person name="Ootsuki R."/>
            <person name="Yamaguchi H."/>
            <person name="Kawachi M."/>
            <person name="Higashiyama T."/>
            <person name="Nozaki H."/>
        </authorList>
    </citation>
    <scope>NUCLEOTIDE SEQUENCE [LARGE SCALE GENOMIC DNA]</scope>
    <source>
        <strain evidence="15 16">NIES-4479</strain>
    </source>
</reference>
<feature type="compositionally biased region" description="Low complexity" evidence="13">
    <location>
        <begin position="473"/>
        <end position="493"/>
    </location>
</feature>
<comment type="caution">
    <text evidence="15">The sequence shown here is derived from an EMBL/GenBank/DDBJ whole genome shotgun (WGS) entry which is preliminary data.</text>
</comment>
<dbReference type="InterPro" id="IPR001245">
    <property type="entry name" value="Ser-Thr/Tyr_kinase_cat_dom"/>
</dbReference>
<comment type="catalytic activity">
    <reaction evidence="11">
        <text>L-seryl-[protein] + ATP = O-phospho-L-seryl-[protein] + ADP + H(+)</text>
        <dbReference type="Rhea" id="RHEA:17989"/>
        <dbReference type="Rhea" id="RHEA-COMP:9863"/>
        <dbReference type="Rhea" id="RHEA-COMP:11604"/>
        <dbReference type="ChEBI" id="CHEBI:15378"/>
        <dbReference type="ChEBI" id="CHEBI:29999"/>
        <dbReference type="ChEBI" id="CHEBI:30616"/>
        <dbReference type="ChEBI" id="CHEBI:83421"/>
        <dbReference type="ChEBI" id="CHEBI:456216"/>
        <dbReference type="EC" id="2.7.11.1"/>
    </reaction>
</comment>
<feature type="region of interest" description="Disordered" evidence="13">
    <location>
        <begin position="851"/>
        <end position="1163"/>
    </location>
</feature>
<evidence type="ECO:0000256" key="2">
    <source>
        <dbReference type="ARBA" id="ARBA00010507"/>
    </source>
</evidence>
<evidence type="ECO:0000259" key="14">
    <source>
        <dbReference type="PROSITE" id="PS50011"/>
    </source>
</evidence>
<keyword evidence="9" id="KW-0472">Membrane</keyword>
<evidence type="ECO:0000256" key="12">
    <source>
        <dbReference type="PROSITE-ProRule" id="PRU10141"/>
    </source>
</evidence>
<evidence type="ECO:0000256" key="3">
    <source>
        <dbReference type="ARBA" id="ARBA00012513"/>
    </source>
</evidence>
<evidence type="ECO:0000256" key="1">
    <source>
        <dbReference type="ARBA" id="ARBA00004370"/>
    </source>
</evidence>
<evidence type="ECO:0000256" key="9">
    <source>
        <dbReference type="ARBA" id="ARBA00023136"/>
    </source>
</evidence>
<dbReference type="PROSITE" id="PS00107">
    <property type="entry name" value="PROTEIN_KINASE_ATP"/>
    <property type="match status" value="1"/>
</dbReference>
<feature type="region of interest" description="Disordered" evidence="13">
    <location>
        <begin position="444"/>
        <end position="493"/>
    </location>
</feature>
<proteinExistence type="inferred from homology"/>
<comment type="subcellular location">
    <subcellularLocation>
        <location evidence="1">Membrane</location>
    </subcellularLocation>
</comment>
<dbReference type="PROSITE" id="PS00108">
    <property type="entry name" value="PROTEIN_KINASE_ST"/>
    <property type="match status" value="1"/>
</dbReference>
<dbReference type="PANTHER" id="PTHR44329:SF298">
    <property type="entry name" value="MIXED LINEAGE KINASE DOMAIN-LIKE PROTEIN"/>
    <property type="match status" value="1"/>
</dbReference>
<name>A0A9W6BF21_9CHLO</name>
<dbReference type="InterPro" id="IPR051681">
    <property type="entry name" value="Ser/Thr_Kinases-Pseudokinases"/>
</dbReference>
<feature type="region of interest" description="Disordered" evidence="13">
    <location>
        <begin position="554"/>
        <end position="724"/>
    </location>
</feature>
<dbReference type="InterPro" id="IPR011009">
    <property type="entry name" value="Kinase-like_dom_sf"/>
</dbReference>
<dbReference type="Gene3D" id="1.10.510.10">
    <property type="entry name" value="Transferase(Phosphotransferase) domain 1"/>
    <property type="match status" value="1"/>
</dbReference>
<feature type="compositionally biased region" description="Low complexity" evidence="13">
    <location>
        <begin position="871"/>
        <end position="901"/>
    </location>
</feature>
<feature type="compositionally biased region" description="Gly residues" evidence="13">
    <location>
        <begin position="331"/>
        <end position="348"/>
    </location>
</feature>
<keyword evidence="7" id="KW-0418">Kinase</keyword>
<feature type="compositionally biased region" description="Polar residues" evidence="13">
    <location>
        <begin position="669"/>
        <end position="686"/>
    </location>
</feature>
<feature type="compositionally biased region" description="Low complexity" evidence="13">
    <location>
        <begin position="288"/>
        <end position="330"/>
    </location>
</feature>
<sequence length="1751" mass="181492">MQNHFPPVPAFPSSEEQALSIALAQSVADQAAWQAARASGSQHQSVLKRSAGEALSKQLWQDGSLDYGDVITDGFYDIFGDFPEVCEGPHEFPSLEHLRKVRTGAGDVREVVVVDHELDQGLLQVEEMLSEAMADANPQDVPSRIRVVAHVVADRFGGTYDSESALERFWQASSAAEKRRNRSAVLLLCRLEVGSLRHRALLFKVLADAVKVQCKLIRGQTLCGAESAANVLVKVDGREHVVDLVFDPGRLYTQDQYAALVQLRRTRGDSWHHPSQPPATRDGGGAGVETSAVSASSTSSAGTPAGTTAGITLTTSTSGGNTLPGPSSSGAGSGGSSGQPASGGGGGTLAASISVAAPAPTASVPEAPPMLHTSPRGSVSRPHMLVPPVPAPGGYSSSLPAGGTVLHGQGAAWGQAPGYGNGPGPAIAGSRVRFTITDLPKAGNAQLHGARAESRSAPAAPPPPPPQPGFGTASAPAPVQVPPAGAAAPHAGVGGDAHAAAVAPAGRHNSLPSKAKSMLDLAVTGQQHGGDGQASSSQPVFDLIRLDSEPLPDSVLHHTAADSGGALAPPERSGTPTGPGPSLRTPSIVTNRRQNSLDHNGWVKFSGSFTRSKDDGKTLPWAPHPGGGGLGPSPLGPAAPAGGDRGAPPGSVSGSTAPPTPHPVGAQSLELSTSFQSLMPVQQSPEGTRPGSSIGSGSVAAAGGSSGTAESGGAAPAPQATPGAGLTAASAFANFRLPSDLSAAAVGDLHGGARMADGAGGGPAALAARSTGGSGGLPVRTSHAGSELNLTKAGAAQPPKHHSGPQHLPSQQHQQPQQTRPSVVAASPFQAMQMGFAANMPPPALASAFGVVQQPQPPSQQQQHGAVSHTQPLTQMQQKQQRPPQAPAGGVSGGAAANAVPVPLPRMGSLQYAGLPQAPSPPQPASLQSQQQPVRQLAAISHDSAHKLYGPGNGSGAAAGTNGAAAYYTPPPKSTDGAGGNGGSKAPSPALSTPFTALTASTAQSTPPGSAPAESVPFADLSPFNIGEALTGCGSGRRDDRPGERPQQEREQRLQPECEREQQREREQRDWERDRERERERERQLHRDRSRAQAFFADLSPFNTASGAAGGGSGNAAPSQQQPIVEMPSSDNSREATPRVSLTNLGDSQGPGPSSGGGGSALAVVGGGAEGMALDLSRVSLSGPAAGQPGSMQQHQQQMQMQQAFGAMAAMGHAAGAQQLPHHLIMSYYTAAAMQGNPYMYMQPQVAMAAAAAAAGIMGPQAQGYNMQGQSVVGGQGMQGWQRQMYDPSWANTWAAAVQQQQSNQQFMLHAYLQQEQQRQQQQARTAGAVGPSAPPAGPAALPAGAPRMSLTSGGPQLALPPSTQPQVQLQQVTQQQQAQPPPPPQHPSPPGQQPTQRLQQQPVDLAHEMTLPSRARLERSQVGGGSQDAGAGAGAGPLSPLGLQPSLSVSMPLPPSYRDLEIPPEELTFQNRIGIGSYGEVYRGTWRGTEVAIKRFLEQNLSPVTIKEFRDEVMIMSKLRHPNIVLFMGAVTQSNHLAIVTQFVARGSLFRMLHRTKEVLDPRRRLSMALDIAKGMEYLHNCKPVLVHRDLKSPNLLVDKDYTIKVCDFGLSQVKMNTYLTAKSQGGSPAWMAPEILRGEPCDEKSDVFSFGVILYELVTGKEPWEDLNPMQVVGAVGFSGRRMSLPTDLEPAVTALIQSCWATSPRERPSFSQVLATMTAWKELRPTAAVIQRQQEAAARARQQRAAAS</sequence>
<dbReference type="GO" id="GO:0004674">
    <property type="term" value="F:protein serine/threonine kinase activity"/>
    <property type="evidence" value="ECO:0007669"/>
    <property type="project" value="UniProtKB-KW"/>
</dbReference>
<dbReference type="PANTHER" id="PTHR44329">
    <property type="entry name" value="SERINE/THREONINE-PROTEIN KINASE TNNI3K-RELATED"/>
    <property type="match status" value="1"/>
</dbReference>
<gene>
    <name evidence="15" type="primary">PLESTMB000528</name>
    <name evidence="15" type="ORF">PLESTB_000452300</name>
</gene>
<evidence type="ECO:0000256" key="4">
    <source>
        <dbReference type="ARBA" id="ARBA00022527"/>
    </source>
</evidence>
<keyword evidence="16" id="KW-1185">Reference proteome</keyword>
<comment type="catalytic activity">
    <reaction evidence="10">
        <text>L-threonyl-[protein] + ATP = O-phospho-L-threonyl-[protein] + ADP + H(+)</text>
        <dbReference type="Rhea" id="RHEA:46608"/>
        <dbReference type="Rhea" id="RHEA-COMP:11060"/>
        <dbReference type="Rhea" id="RHEA-COMP:11605"/>
        <dbReference type="ChEBI" id="CHEBI:15378"/>
        <dbReference type="ChEBI" id="CHEBI:30013"/>
        <dbReference type="ChEBI" id="CHEBI:30616"/>
        <dbReference type="ChEBI" id="CHEBI:61977"/>
        <dbReference type="ChEBI" id="CHEBI:456216"/>
        <dbReference type="EC" id="2.7.11.1"/>
    </reaction>
</comment>
<feature type="region of interest" description="Disordered" evidence="13">
    <location>
        <begin position="759"/>
        <end position="824"/>
    </location>
</feature>
<dbReference type="SUPFAM" id="SSF56112">
    <property type="entry name" value="Protein kinase-like (PK-like)"/>
    <property type="match status" value="1"/>
</dbReference>
<evidence type="ECO:0000256" key="7">
    <source>
        <dbReference type="ARBA" id="ARBA00022777"/>
    </source>
</evidence>
<feature type="domain" description="Protein kinase" evidence="14">
    <location>
        <begin position="1468"/>
        <end position="1724"/>
    </location>
</feature>
<dbReference type="CDD" id="cd13999">
    <property type="entry name" value="STKc_MAP3K-like"/>
    <property type="match status" value="1"/>
</dbReference>
<feature type="region of interest" description="Disordered" evidence="13">
    <location>
        <begin position="1419"/>
        <end position="1440"/>
    </location>
</feature>
<feature type="region of interest" description="Disordered" evidence="13">
    <location>
        <begin position="1318"/>
        <end position="1401"/>
    </location>
</feature>
<dbReference type="InterPro" id="IPR017441">
    <property type="entry name" value="Protein_kinase_ATP_BS"/>
</dbReference>
<organism evidence="15 16">
    <name type="scientific">Pleodorina starrii</name>
    <dbReference type="NCBI Taxonomy" id="330485"/>
    <lineage>
        <taxon>Eukaryota</taxon>
        <taxon>Viridiplantae</taxon>
        <taxon>Chlorophyta</taxon>
        <taxon>core chlorophytes</taxon>
        <taxon>Chlorophyceae</taxon>
        <taxon>CS clade</taxon>
        <taxon>Chlamydomonadales</taxon>
        <taxon>Volvocaceae</taxon>
        <taxon>Pleodorina</taxon>
    </lineage>
</organism>
<evidence type="ECO:0000256" key="10">
    <source>
        <dbReference type="ARBA" id="ARBA00047899"/>
    </source>
</evidence>
<feature type="binding site" evidence="12">
    <location>
        <position position="1495"/>
    </location>
    <ligand>
        <name>ATP</name>
        <dbReference type="ChEBI" id="CHEBI:30616"/>
    </ligand>
</feature>
<feature type="compositionally biased region" description="Low complexity" evidence="13">
    <location>
        <begin position="632"/>
        <end position="650"/>
    </location>
</feature>
<keyword evidence="5" id="KW-0808">Transferase</keyword>
<keyword evidence="8 12" id="KW-0067">ATP-binding</keyword>
<keyword evidence="4" id="KW-0723">Serine/threonine-protein kinase</keyword>
<dbReference type="EMBL" id="BRXU01000004">
    <property type="protein sequence ID" value="GLC50972.1"/>
    <property type="molecule type" value="Genomic_DNA"/>
</dbReference>
<feature type="compositionally biased region" description="Low complexity" evidence="13">
    <location>
        <begin position="958"/>
        <end position="968"/>
    </location>
</feature>